<feature type="compositionally biased region" description="Low complexity" evidence="1">
    <location>
        <begin position="135"/>
        <end position="145"/>
    </location>
</feature>
<evidence type="ECO:0000313" key="3">
    <source>
        <dbReference type="EMBL" id="KAF2822432.1"/>
    </source>
</evidence>
<gene>
    <name evidence="3" type="ORF">CC86DRAFT_78579</name>
</gene>
<protein>
    <submittedName>
        <fullName evidence="3">Uncharacterized protein</fullName>
    </submittedName>
</protein>
<keyword evidence="2" id="KW-1133">Transmembrane helix</keyword>
<organism evidence="3 4">
    <name type="scientific">Ophiobolus disseminans</name>
    <dbReference type="NCBI Taxonomy" id="1469910"/>
    <lineage>
        <taxon>Eukaryota</taxon>
        <taxon>Fungi</taxon>
        <taxon>Dikarya</taxon>
        <taxon>Ascomycota</taxon>
        <taxon>Pezizomycotina</taxon>
        <taxon>Dothideomycetes</taxon>
        <taxon>Pleosporomycetidae</taxon>
        <taxon>Pleosporales</taxon>
        <taxon>Pleosporineae</taxon>
        <taxon>Phaeosphaeriaceae</taxon>
        <taxon>Ophiobolus</taxon>
    </lineage>
</organism>
<sequence>MVQDPNFWKRFSTAVHADDAAKEGRADLKHSYVPSQSQVVRTSAAPILPPISPSFSPIDYMQSLSFVSASAPASASAVLPPPPPPSSLPRRKEEWEKSEYNLPLSSTTPSAPAPAPIQQKKIPKRQPSKLRKSPSTRSTHPLLTPLSPPAPPPPTKPPHRCPSSLSLNLSGRSKAHFHTWTTITADAARRDSWLEAQNKKSRQRAWICWAFWGAVIVLVTGVVVAVVVLRAHGVI</sequence>
<feature type="compositionally biased region" description="Low complexity" evidence="1">
    <location>
        <begin position="102"/>
        <end position="120"/>
    </location>
</feature>
<keyword evidence="2" id="KW-0812">Transmembrane</keyword>
<accession>A0A6A6ZMX0</accession>
<dbReference type="Proteomes" id="UP000799424">
    <property type="component" value="Unassembled WGS sequence"/>
</dbReference>
<proteinExistence type="predicted"/>
<evidence type="ECO:0000256" key="2">
    <source>
        <dbReference type="SAM" id="Phobius"/>
    </source>
</evidence>
<evidence type="ECO:0000256" key="1">
    <source>
        <dbReference type="SAM" id="MobiDB-lite"/>
    </source>
</evidence>
<reference evidence="3" key="1">
    <citation type="journal article" date="2020" name="Stud. Mycol.">
        <title>101 Dothideomycetes genomes: a test case for predicting lifestyles and emergence of pathogens.</title>
        <authorList>
            <person name="Haridas S."/>
            <person name="Albert R."/>
            <person name="Binder M."/>
            <person name="Bloem J."/>
            <person name="Labutti K."/>
            <person name="Salamov A."/>
            <person name="Andreopoulos B."/>
            <person name="Baker S."/>
            <person name="Barry K."/>
            <person name="Bills G."/>
            <person name="Bluhm B."/>
            <person name="Cannon C."/>
            <person name="Castanera R."/>
            <person name="Culley D."/>
            <person name="Daum C."/>
            <person name="Ezra D."/>
            <person name="Gonzalez J."/>
            <person name="Henrissat B."/>
            <person name="Kuo A."/>
            <person name="Liang C."/>
            <person name="Lipzen A."/>
            <person name="Lutzoni F."/>
            <person name="Magnuson J."/>
            <person name="Mondo S."/>
            <person name="Nolan M."/>
            <person name="Ohm R."/>
            <person name="Pangilinan J."/>
            <person name="Park H.-J."/>
            <person name="Ramirez L."/>
            <person name="Alfaro M."/>
            <person name="Sun H."/>
            <person name="Tritt A."/>
            <person name="Yoshinaga Y."/>
            <person name="Zwiers L.-H."/>
            <person name="Turgeon B."/>
            <person name="Goodwin S."/>
            <person name="Spatafora J."/>
            <person name="Crous P."/>
            <person name="Grigoriev I."/>
        </authorList>
    </citation>
    <scope>NUCLEOTIDE SEQUENCE</scope>
    <source>
        <strain evidence="3">CBS 113818</strain>
    </source>
</reference>
<dbReference type="AlphaFoldDB" id="A0A6A6ZMX0"/>
<feature type="region of interest" description="Disordered" evidence="1">
    <location>
        <begin position="74"/>
        <end position="164"/>
    </location>
</feature>
<keyword evidence="4" id="KW-1185">Reference proteome</keyword>
<dbReference type="EMBL" id="MU006234">
    <property type="protein sequence ID" value="KAF2822432.1"/>
    <property type="molecule type" value="Genomic_DNA"/>
</dbReference>
<feature type="compositionally biased region" description="Basic and acidic residues" evidence="1">
    <location>
        <begin position="90"/>
        <end position="99"/>
    </location>
</feature>
<keyword evidence="2" id="KW-0472">Membrane</keyword>
<dbReference type="OrthoDB" id="5353310at2759"/>
<name>A0A6A6ZMX0_9PLEO</name>
<feature type="compositionally biased region" description="Pro residues" evidence="1">
    <location>
        <begin position="146"/>
        <end position="156"/>
    </location>
</feature>
<evidence type="ECO:0000313" key="4">
    <source>
        <dbReference type="Proteomes" id="UP000799424"/>
    </source>
</evidence>
<feature type="transmembrane region" description="Helical" evidence="2">
    <location>
        <begin position="206"/>
        <end position="229"/>
    </location>
</feature>
<feature type="compositionally biased region" description="Basic residues" evidence="1">
    <location>
        <begin position="121"/>
        <end position="134"/>
    </location>
</feature>